<evidence type="ECO:0000313" key="5">
    <source>
        <dbReference type="Proteomes" id="UP000000777"/>
    </source>
</evidence>
<evidence type="ECO:0000256" key="1">
    <source>
        <dbReference type="ARBA" id="ARBA00022980"/>
    </source>
</evidence>
<dbReference type="EMBL" id="AP009180">
    <property type="protein sequence ID" value="BAF35174.1"/>
    <property type="molecule type" value="Genomic_DNA"/>
</dbReference>
<keyword evidence="2" id="KW-0687">Ribonucleoprotein</keyword>
<sequence length="181" mass="21473">MFKIKNRRQNLFFNNMKILLNNINYFLKNDFLYLKNVYFCKLFIPKFISILIKNDTLIVENLKRQKCMFNAFISNLNNLILGIKNLWTKKLEISGIGYKISLEKNFLILFVGYSNSIKIIIPDYIKVNINKNSIILLSVYKDKLGVFTEKLTKIKKYDPYKKKGIFLLNKSFTKKSSKKKQ</sequence>
<dbReference type="PRINTS" id="PR00059">
    <property type="entry name" value="RIBOSOMALL6"/>
</dbReference>
<reference evidence="4 5" key="1">
    <citation type="journal article" date="2006" name="Science">
        <title>The 160-kilobase genome of the bacterial endosymbiont Carsonella.</title>
        <authorList>
            <person name="Nakabachi A."/>
            <person name="Yamashita A."/>
            <person name="Toh H."/>
            <person name="Ishikawa H."/>
            <person name="Dunbar H."/>
            <person name="Moran N."/>
            <person name="Hattori M."/>
        </authorList>
    </citation>
    <scope>NUCLEOTIDE SEQUENCE [LARGE SCALE GENOMIC DNA]</scope>
    <source>
        <strain evidence="4 5">PV</strain>
    </source>
</reference>
<dbReference type="PIRSF" id="PIRSF002162">
    <property type="entry name" value="Ribosomal_L6"/>
    <property type="match status" value="1"/>
</dbReference>
<evidence type="ECO:0000256" key="2">
    <source>
        <dbReference type="ARBA" id="ARBA00023274"/>
    </source>
</evidence>
<name>Q05FJ7_CARRP</name>
<evidence type="ECO:0000313" key="4">
    <source>
        <dbReference type="EMBL" id="BAF35174.1"/>
    </source>
</evidence>
<protein>
    <recommendedName>
        <fullName evidence="3">50S ribosomal protein L6</fullName>
    </recommendedName>
</protein>
<dbReference type="InterPro" id="IPR036789">
    <property type="entry name" value="Ribosomal_uL6-like_a/b-dom_sf"/>
</dbReference>
<dbReference type="GO" id="GO:0019843">
    <property type="term" value="F:rRNA binding"/>
    <property type="evidence" value="ECO:0007669"/>
    <property type="project" value="InterPro"/>
</dbReference>
<organism evidence="4 5">
    <name type="scientific">Carsonella ruddii (strain PV)</name>
    <dbReference type="NCBI Taxonomy" id="387662"/>
    <lineage>
        <taxon>Bacteria</taxon>
        <taxon>Pseudomonadati</taxon>
        <taxon>Pseudomonadota</taxon>
        <taxon>Gammaproteobacteria</taxon>
        <taxon>Oceanospirillales</taxon>
        <taxon>Halomonadaceae</taxon>
        <taxon>Zymobacter group</taxon>
        <taxon>Candidatus Carsonella</taxon>
    </lineage>
</organism>
<dbReference type="AlphaFoldDB" id="Q05FJ7"/>
<dbReference type="SUPFAM" id="SSF56053">
    <property type="entry name" value="Ribosomal protein L6"/>
    <property type="match status" value="1"/>
</dbReference>
<keyword evidence="1 4" id="KW-0689">Ribosomal protein</keyword>
<dbReference type="GO" id="GO:0005840">
    <property type="term" value="C:ribosome"/>
    <property type="evidence" value="ECO:0007669"/>
    <property type="project" value="UniProtKB-KW"/>
</dbReference>
<dbReference type="KEGG" id="crp:CRP_143"/>
<dbReference type="HOGENOM" id="CLU_065464_1_2_6"/>
<dbReference type="GO" id="GO:0002181">
    <property type="term" value="P:cytoplasmic translation"/>
    <property type="evidence" value="ECO:0007669"/>
    <property type="project" value="TreeGrafter"/>
</dbReference>
<evidence type="ECO:0000256" key="3">
    <source>
        <dbReference type="ARBA" id="ARBA00035454"/>
    </source>
</evidence>
<dbReference type="InterPro" id="IPR019906">
    <property type="entry name" value="Ribosomal_uL6_bac-type"/>
</dbReference>
<gene>
    <name evidence="4" type="ordered locus">CRP_143</name>
</gene>
<dbReference type="Proteomes" id="UP000000777">
    <property type="component" value="Chromosome"/>
</dbReference>
<dbReference type="GO" id="GO:1990904">
    <property type="term" value="C:ribonucleoprotein complex"/>
    <property type="evidence" value="ECO:0007669"/>
    <property type="project" value="UniProtKB-KW"/>
</dbReference>
<dbReference type="Gene3D" id="3.90.930.12">
    <property type="entry name" value="Ribosomal protein L6, alpha-beta domain"/>
    <property type="match status" value="1"/>
</dbReference>
<proteinExistence type="predicted"/>
<dbReference type="STRING" id="387662.CRP_143"/>
<dbReference type="PANTHER" id="PTHR11655:SF14">
    <property type="entry name" value="LARGE RIBOSOMAL SUBUNIT PROTEIN UL6M"/>
    <property type="match status" value="1"/>
</dbReference>
<dbReference type="InterPro" id="IPR000702">
    <property type="entry name" value="Ribosomal_uL6-like"/>
</dbReference>
<accession>Q05FJ7</accession>
<dbReference type="GO" id="GO:0003735">
    <property type="term" value="F:structural constituent of ribosome"/>
    <property type="evidence" value="ECO:0007669"/>
    <property type="project" value="InterPro"/>
</dbReference>
<dbReference type="PANTHER" id="PTHR11655">
    <property type="entry name" value="60S/50S RIBOSOMAL PROTEIN L6/L9"/>
    <property type="match status" value="1"/>
</dbReference>